<proteinExistence type="predicted"/>
<name>A0A0C3FCI9_PILCF</name>
<keyword evidence="2" id="KW-1185">Reference proteome</keyword>
<organism evidence="1 2">
    <name type="scientific">Piloderma croceum (strain F 1598)</name>
    <dbReference type="NCBI Taxonomy" id="765440"/>
    <lineage>
        <taxon>Eukaryota</taxon>
        <taxon>Fungi</taxon>
        <taxon>Dikarya</taxon>
        <taxon>Basidiomycota</taxon>
        <taxon>Agaricomycotina</taxon>
        <taxon>Agaricomycetes</taxon>
        <taxon>Agaricomycetidae</taxon>
        <taxon>Atheliales</taxon>
        <taxon>Atheliaceae</taxon>
        <taxon>Piloderma</taxon>
    </lineage>
</organism>
<dbReference type="HOGENOM" id="CLU_1138381_0_0_1"/>
<dbReference type="STRING" id="765440.A0A0C3FCI9"/>
<dbReference type="Proteomes" id="UP000054166">
    <property type="component" value="Unassembled WGS sequence"/>
</dbReference>
<reference evidence="1 2" key="1">
    <citation type="submission" date="2014-04" db="EMBL/GenBank/DDBJ databases">
        <authorList>
            <consortium name="DOE Joint Genome Institute"/>
            <person name="Kuo A."/>
            <person name="Tarkka M."/>
            <person name="Buscot F."/>
            <person name="Kohler A."/>
            <person name="Nagy L.G."/>
            <person name="Floudas D."/>
            <person name="Copeland A."/>
            <person name="Barry K.W."/>
            <person name="Cichocki N."/>
            <person name="Veneault-Fourrey C."/>
            <person name="LaButti K."/>
            <person name="Lindquist E.A."/>
            <person name="Lipzen A."/>
            <person name="Lundell T."/>
            <person name="Morin E."/>
            <person name="Murat C."/>
            <person name="Sun H."/>
            <person name="Tunlid A."/>
            <person name="Henrissat B."/>
            <person name="Grigoriev I.V."/>
            <person name="Hibbett D.S."/>
            <person name="Martin F."/>
            <person name="Nordberg H.P."/>
            <person name="Cantor M.N."/>
            <person name="Hua S.X."/>
        </authorList>
    </citation>
    <scope>NUCLEOTIDE SEQUENCE [LARGE SCALE GENOMIC DNA]</scope>
    <source>
        <strain evidence="1 2">F 1598</strain>
    </source>
</reference>
<sequence>MLPDHSADSIRYSSRAAPSADAQMHLGSPHQFHNSLDPRIHLDGSHCYLITCELLDRLGFASHKALRVLICRKCRYSFIPNEVIGHAHSCQNVSPRSIDLEEFQELVLGQLIHLEVSSVLHPSPWGPPVEGIAEVKGWACSVDPVLCAYCCCNLKGMETHVRTHPNHPPDMKNCYRVNVQLQKLFNKFGVKYFEVEPAFSNVSNGDPLARILRDFLPKPDTEIRMASKEKERTPFLRHMKWDEH</sequence>
<dbReference type="Pfam" id="PF12013">
    <property type="entry name" value="OrsD"/>
    <property type="match status" value="1"/>
</dbReference>
<evidence type="ECO:0000313" key="2">
    <source>
        <dbReference type="Proteomes" id="UP000054166"/>
    </source>
</evidence>
<dbReference type="InterPro" id="IPR022698">
    <property type="entry name" value="OrsD"/>
</dbReference>
<gene>
    <name evidence="1" type="ORF">PILCRDRAFT_91115</name>
</gene>
<dbReference type="EMBL" id="KN833024">
    <property type="protein sequence ID" value="KIM77584.1"/>
    <property type="molecule type" value="Genomic_DNA"/>
</dbReference>
<dbReference type="OrthoDB" id="2799352at2759"/>
<dbReference type="AlphaFoldDB" id="A0A0C3FCI9"/>
<accession>A0A0C3FCI9</accession>
<protein>
    <submittedName>
        <fullName evidence="1">Uncharacterized protein</fullName>
    </submittedName>
</protein>
<evidence type="ECO:0000313" key="1">
    <source>
        <dbReference type="EMBL" id="KIM77584.1"/>
    </source>
</evidence>
<dbReference type="InParanoid" id="A0A0C3FCI9"/>
<reference evidence="2" key="2">
    <citation type="submission" date="2015-01" db="EMBL/GenBank/DDBJ databases">
        <title>Evolutionary Origins and Diversification of the Mycorrhizal Mutualists.</title>
        <authorList>
            <consortium name="DOE Joint Genome Institute"/>
            <consortium name="Mycorrhizal Genomics Consortium"/>
            <person name="Kohler A."/>
            <person name="Kuo A."/>
            <person name="Nagy L.G."/>
            <person name="Floudas D."/>
            <person name="Copeland A."/>
            <person name="Barry K.W."/>
            <person name="Cichocki N."/>
            <person name="Veneault-Fourrey C."/>
            <person name="LaButti K."/>
            <person name="Lindquist E.A."/>
            <person name="Lipzen A."/>
            <person name="Lundell T."/>
            <person name="Morin E."/>
            <person name="Murat C."/>
            <person name="Riley R."/>
            <person name="Ohm R."/>
            <person name="Sun H."/>
            <person name="Tunlid A."/>
            <person name="Henrissat B."/>
            <person name="Grigoriev I.V."/>
            <person name="Hibbett D.S."/>
            <person name="Martin F."/>
        </authorList>
    </citation>
    <scope>NUCLEOTIDE SEQUENCE [LARGE SCALE GENOMIC DNA]</scope>
    <source>
        <strain evidence="2">F 1598</strain>
    </source>
</reference>